<dbReference type="Proteomes" id="UP001549036">
    <property type="component" value="Unassembled WGS sequence"/>
</dbReference>
<dbReference type="Gene3D" id="3.90.1750.20">
    <property type="entry name" value="Putative Large Serine Recombinase, Chain B, Domain 2"/>
    <property type="match status" value="1"/>
</dbReference>
<gene>
    <name evidence="2" type="ORF">ABID26_003987</name>
</gene>
<protein>
    <recommendedName>
        <fullName evidence="1">Recombinase domain-containing protein</fullName>
    </recommendedName>
</protein>
<evidence type="ECO:0000313" key="2">
    <source>
        <dbReference type="EMBL" id="MET3594579.1"/>
    </source>
</evidence>
<dbReference type="PANTHER" id="PTHR30461:SF23">
    <property type="entry name" value="DNA RECOMBINASE-RELATED"/>
    <property type="match status" value="1"/>
</dbReference>
<evidence type="ECO:0000313" key="3">
    <source>
        <dbReference type="Proteomes" id="UP001549036"/>
    </source>
</evidence>
<keyword evidence="3" id="KW-1185">Reference proteome</keyword>
<dbReference type="Pfam" id="PF07508">
    <property type="entry name" value="Recombinase"/>
    <property type="match status" value="1"/>
</dbReference>
<dbReference type="InterPro" id="IPR038109">
    <property type="entry name" value="DNA_bind_recomb_sf"/>
</dbReference>
<dbReference type="InterPro" id="IPR050639">
    <property type="entry name" value="SSR_resolvase"/>
</dbReference>
<dbReference type="PANTHER" id="PTHR30461">
    <property type="entry name" value="DNA-INVERTASE FROM LAMBDOID PROPHAGE"/>
    <property type="match status" value="1"/>
</dbReference>
<reference evidence="2 3" key="1">
    <citation type="submission" date="2024-06" db="EMBL/GenBank/DDBJ databases">
        <title>Genomic Encyclopedia of Type Strains, Phase IV (KMG-IV): sequencing the most valuable type-strain genomes for metagenomic binning, comparative biology and taxonomic classification.</title>
        <authorList>
            <person name="Goeker M."/>
        </authorList>
    </citation>
    <scope>NUCLEOTIDE SEQUENCE [LARGE SCALE GENOMIC DNA]</scope>
    <source>
        <strain evidence="2 3">DSM 29846</strain>
    </source>
</reference>
<dbReference type="EMBL" id="JBEPLM010000007">
    <property type="protein sequence ID" value="MET3594579.1"/>
    <property type="molecule type" value="Genomic_DNA"/>
</dbReference>
<comment type="caution">
    <text evidence="2">The sequence shown here is derived from an EMBL/GenBank/DDBJ whole genome shotgun (WGS) entry which is preliminary data.</text>
</comment>
<sequence length="143" mass="16509">MPVYHTLQHMLTNPVYAGAYAFGRRGTRVVIQGGRKRVMRDSIRHNWKDCEVLIRGHHEAYISWEEFVRNQRQIADNANGKSYLGRGAIRRGEALLPGLFRCARCGRRLHVAYSGKGGNTLRLSRDLRRQGRRQLHPLQRYAG</sequence>
<dbReference type="RefSeq" id="WP_292374258.1">
    <property type="nucleotide sequence ID" value="NZ_JBEPLM010000007.1"/>
</dbReference>
<dbReference type="InterPro" id="IPR011109">
    <property type="entry name" value="DNA_bind_recombinase_dom"/>
</dbReference>
<evidence type="ECO:0000259" key="1">
    <source>
        <dbReference type="Pfam" id="PF07508"/>
    </source>
</evidence>
<accession>A0ABV2HW01</accession>
<organism evidence="2 3">
    <name type="scientific">Mesorhizobium shonense</name>
    <dbReference type="NCBI Taxonomy" id="1209948"/>
    <lineage>
        <taxon>Bacteria</taxon>
        <taxon>Pseudomonadati</taxon>
        <taxon>Pseudomonadota</taxon>
        <taxon>Alphaproteobacteria</taxon>
        <taxon>Hyphomicrobiales</taxon>
        <taxon>Phyllobacteriaceae</taxon>
        <taxon>Mesorhizobium</taxon>
    </lineage>
</organism>
<name>A0ABV2HW01_9HYPH</name>
<proteinExistence type="predicted"/>
<feature type="domain" description="Recombinase" evidence="1">
    <location>
        <begin position="5"/>
        <end position="77"/>
    </location>
</feature>